<evidence type="ECO:0000256" key="1">
    <source>
        <dbReference type="ARBA" id="ARBA00022750"/>
    </source>
</evidence>
<evidence type="ECO:0000259" key="2">
    <source>
        <dbReference type="Pfam" id="PF05695"/>
    </source>
</evidence>
<dbReference type="GO" id="GO:0004190">
    <property type="term" value="F:aspartic-type endopeptidase activity"/>
    <property type="evidence" value="ECO:0007669"/>
    <property type="project" value="UniProtKB-KW"/>
</dbReference>
<accession>A0A6L2K3M7</accession>
<dbReference type="SUPFAM" id="SSF53098">
    <property type="entry name" value="Ribonuclease H-like"/>
    <property type="match status" value="1"/>
</dbReference>
<dbReference type="Gene3D" id="3.30.200.20">
    <property type="entry name" value="Phosphorylase Kinase, domain 1"/>
    <property type="match status" value="1"/>
</dbReference>
<dbReference type="InterPro" id="IPR013103">
    <property type="entry name" value="RVT_2"/>
</dbReference>
<dbReference type="Pfam" id="PF05695">
    <property type="entry name" value="Ycf2"/>
    <property type="match status" value="1"/>
</dbReference>
<dbReference type="InterPro" id="IPR054722">
    <property type="entry name" value="PolX-like_BBD"/>
</dbReference>
<dbReference type="CDD" id="cd09272">
    <property type="entry name" value="RNase_HI_RT_Ty1"/>
    <property type="match status" value="1"/>
</dbReference>
<dbReference type="InterPro" id="IPR043502">
    <property type="entry name" value="DNA/RNA_pol_sf"/>
</dbReference>
<dbReference type="Pfam" id="PF22936">
    <property type="entry name" value="Pol_BBD"/>
    <property type="match status" value="1"/>
</dbReference>
<dbReference type="InterPro" id="IPR056777">
    <property type="entry name" value="Ycf2_N"/>
</dbReference>
<feature type="domain" description="Ycf2 N-terminal" evidence="2">
    <location>
        <begin position="301"/>
        <end position="393"/>
    </location>
</feature>
<dbReference type="EMBL" id="BKCJ010001787">
    <property type="protein sequence ID" value="GEU44018.1"/>
    <property type="molecule type" value="Genomic_DNA"/>
</dbReference>
<dbReference type="InterPro" id="IPR012337">
    <property type="entry name" value="RNaseH-like_sf"/>
</dbReference>
<proteinExistence type="predicted"/>
<organism evidence="5">
    <name type="scientific">Tanacetum cinerariifolium</name>
    <name type="common">Dalmatian daisy</name>
    <name type="synonym">Chrysanthemum cinerariifolium</name>
    <dbReference type="NCBI Taxonomy" id="118510"/>
    <lineage>
        <taxon>Eukaryota</taxon>
        <taxon>Viridiplantae</taxon>
        <taxon>Streptophyta</taxon>
        <taxon>Embryophyta</taxon>
        <taxon>Tracheophyta</taxon>
        <taxon>Spermatophyta</taxon>
        <taxon>Magnoliopsida</taxon>
        <taxon>eudicotyledons</taxon>
        <taxon>Gunneridae</taxon>
        <taxon>Pentapetalae</taxon>
        <taxon>asterids</taxon>
        <taxon>campanulids</taxon>
        <taxon>Asterales</taxon>
        <taxon>Asteraceae</taxon>
        <taxon>Asteroideae</taxon>
        <taxon>Anthemideae</taxon>
        <taxon>Anthemidinae</taxon>
        <taxon>Tanacetum</taxon>
    </lineage>
</organism>
<evidence type="ECO:0000259" key="3">
    <source>
        <dbReference type="Pfam" id="PF07727"/>
    </source>
</evidence>
<sequence>MAGNTVKEMTTNFGKLDKFERHDFRIVGRFNSGCNKNKGEVEERSCGIHLNPSTWQRILQNDFKHTLKHGKDDLSLVQLGSHLRIEKSLRAQDSDNGKGKEVAGPSVNMTEEGKIKTTNKTKERNVISKNTVVVDAIAWWIDSGATTHVCKDRCWFKTYEPVEDGSVLYMGDDHFAPVHGKGSVVLEFNSVKSYTLFNMLYVPKLRKNLVSGPVLNKCGYKQVYESDKYILSKCGVFVRFGYYNNGHVHYKRMLTMSKDELIPAIDENLDNCTTSPYTPKQNGVAEKKNIALKEMVNSMLSAIYSKADISGTPLTGGQIVNFERTYCQPLSDMNLSDSEGKNLYQYLNFNSNMVLIHTPCFEKYITSEKRKKQSLCLKKCVEKGQMYRTFKRRTLDEKGIDCIFVGYAERSKAYRFYVIEPNDSISINSIIESRDAIFNENCFSSIPKPKDIIPNVQESQMDDQTDDVPNEIQEPQKGKRVRKAKSYGYDFQLYLVEGLRDQVRLQYSYCYSILEDPRTYNEAMQSRDAAFWKESIDDDIGSIIKNNTWVLSDFPPGCKPLGCKWIFKRKTKVDGTIEKFKARLVIQGFRQKEEIDYFDTYAPVARITSIRLLLALTAIHNLVIHQMDVKTSFLNGDLDEEVYIKQPKGFVMPGNKHKVCKLVKSLYGLKQAPKHWHQKFDEVVLLSGFHSNQSDKYVYSKFDNFGKGVIICLYVDDMLIFETDQNQVDKTKEFLSSRFSMKDIEEADVILGIKIKRENKEIVITQSHYIKKILKKFNREDCSLVSTPMDQVEKLKPNTGKHVDQLEYSRAIGCLMYAMTSTRPDIAYDVGRLSYSDASWINRVEDSSFTSGWVFLLEGGAILWASKKQTRTTGSTMKSEFIALADAGARSKGTTYVNMKFSLFKKLGLRFLYVHQWIRTHGFKKIETGSKSFQFETEAAVIGNAMHHNVLQLRGFCSLPMEQLLVYPFMENESVITRLQEMDLFAFIQVANPTKVKVGEREHAEGEARLLDSIVGHVVPLLSVVPACAKSKLEANVERLFDEGGSTDQTSPKEKASYYGCWWFFSSSLETKGDYEASFEAAISGKSPHALRELLASSLLNVEVGVAAVSTLPMVTFSVSATPEHESVAPTDSITGLNVRTIGASERFVISSDSSHHSSTHASEDEVDISPVLEMGVKVTSPDLELKELNAVVSSLSSQKDGLMGQVHELEVTCFGLCEWLFGYKNLTDHLEEFQDAQLKVVSDTVTKLDADLAKMACHLEEKFYPHLLTTISGRRWLLTHGLKLVLVKFLNSLEYLTAMGASINSSIKKGMQVGLAAGIDHGREGRSLIDVVAYNPSTKANFNSALWEIRELDYPLLTEFKSHTDANVEDIMNLLRLEGPLADAHGVGDL</sequence>
<reference evidence="5" key="1">
    <citation type="journal article" date="2019" name="Sci. Rep.">
        <title>Draft genome of Tanacetum cinerariifolium, the natural source of mosquito coil.</title>
        <authorList>
            <person name="Yamashiro T."/>
            <person name="Shiraishi A."/>
            <person name="Satake H."/>
            <person name="Nakayama K."/>
        </authorList>
    </citation>
    <scope>NUCLEOTIDE SEQUENCE</scope>
</reference>
<comment type="caution">
    <text evidence="5">The sequence shown here is derived from an EMBL/GenBank/DDBJ whole genome shotgun (WGS) entry which is preliminary data.</text>
</comment>
<name>A0A6L2K3M7_TANCI</name>
<feature type="domain" description="Reverse transcriptase Ty1/copia-type" evidence="3">
    <location>
        <begin position="546"/>
        <end position="789"/>
    </location>
</feature>
<dbReference type="Pfam" id="PF07727">
    <property type="entry name" value="RVT_2"/>
    <property type="match status" value="1"/>
</dbReference>
<keyword evidence="1" id="KW-0645">Protease</keyword>
<gene>
    <name evidence="5" type="ORF">Tci_015996</name>
</gene>
<protein>
    <submittedName>
        <fullName evidence="5">Zinc finger, CCHC-type</fullName>
    </submittedName>
</protein>
<keyword evidence="1" id="KW-0378">Hydrolase</keyword>
<feature type="domain" description="Retrovirus-related Pol polyprotein from transposon TNT 1-94-like beta-barrel" evidence="4">
    <location>
        <begin position="139"/>
        <end position="220"/>
    </location>
</feature>
<dbReference type="PANTHER" id="PTHR47592">
    <property type="entry name" value="PBF68 PROTEIN"/>
    <property type="match status" value="1"/>
</dbReference>
<evidence type="ECO:0000259" key="4">
    <source>
        <dbReference type="Pfam" id="PF22936"/>
    </source>
</evidence>
<evidence type="ECO:0000313" key="5">
    <source>
        <dbReference type="EMBL" id="GEU44018.1"/>
    </source>
</evidence>
<dbReference type="SUPFAM" id="SSF56672">
    <property type="entry name" value="DNA/RNA polymerases"/>
    <property type="match status" value="1"/>
</dbReference>
<keyword evidence="1" id="KW-0064">Aspartyl protease</keyword>
<dbReference type="PANTHER" id="PTHR47592:SF29">
    <property type="entry name" value="ZINC FINGER, CCHC-TYPE"/>
    <property type="match status" value="1"/>
</dbReference>